<dbReference type="RefSeq" id="WP_390198432.1">
    <property type="nucleotide sequence ID" value="NZ_JBHSDV010000002.1"/>
</dbReference>
<reference evidence="4" key="1">
    <citation type="journal article" date="2019" name="Int. J. Syst. Evol. Microbiol.">
        <title>The Global Catalogue of Microorganisms (GCM) 10K type strain sequencing project: providing services to taxonomists for standard genome sequencing and annotation.</title>
        <authorList>
            <consortium name="The Broad Institute Genomics Platform"/>
            <consortium name="The Broad Institute Genome Sequencing Center for Infectious Disease"/>
            <person name="Wu L."/>
            <person name="Ma J."/>
        </authorList>
    </citation>
    <scope>NUCLEOTIDE SEQUENCE [LARGE SCALE GENOMIC DNA]</scope>
    <source>
        <strain evidence="4">KACC 14058</strain>
    </source>
</reference>
<dbReference type="Pfam" id="PF03235">
    <property type="entry name" value="GmrSD_N"/>
    <property type="match status" value="1"/>
</dbReference>
<evidence type="ECO:0000259" key="2">
    <source>
        <dbReference type="Pfam" id="PF07510"/>
    </source>
</evidence>
<accession>A0ABV8VTS0</accession>
<keyword evidence="4" id="KW-1185">Reference proteome</keyword>
<feature type="domain" description="GmrSD restriction endonucleases N-terminal" evidence="1">
    <location>
        <begin position="13"/>
        <end position="189"/>
    </location>
</feature>
<dbReference type="InterPro" id="IPR011089">
    <property type="entry name" value="GmrSD_C"/>
</dbReference>
<feature type="domain" description="GmrSD restriction endonucleases C-terminal" evidence="2">
    <location>
        <begin position="468"/>
        <end position="593"/>
    </location>
</feature>
<sequence>MTDKSGALVELSVNELFNESARYIIPIYQRNYAWSNIEREQLLEDIRDAEQEYFLGSLVVYERDDAVYEVIDGQQRLTTLFMLLAALKKNPPFKSLMFEARRKSNRTLEKISNGSTDFDEEFYTKELLDALNHFKKEVDPDSEIIDKLQNTKLLRIIVPKDTDLNHYFEIMNTRGEQLEAHEIVKARLMSNIVGEEAQEKRSVFSKVWDACSHMEKYVQMSFTVEDRKKLFGSKYEKLNFSDFGDVFQNLYSATDGKEGKLSTTLSVIDAIEEYSKINNIKDNESEDEGDQRFESIITFPNFLLHVMRLYKNKKTDDDGALDDKKMLEIMNDEINPEKFIVQLLKARYLFDQFIIKREYYGKHSEEGAWSLSKLKYYKTDNNNKVDYVHTFSNNSARNDEDNRHKKIRMIQSALRITYTSPKTMHWITDSLAFLMENINKEDISQDYLWLLENYARQKIRESGYKKNDGFNIERVVFTYLDYVLWRDGYEDEIKQLEDYEFTFRNSVEHFYPQNPDGNEGYERMGVTDLNHFGNLCLITSSANSKFSNQSPKAKLTNENTIKSSQKLRIMASIAKNKDWNEEVIKEHGAKMYEILEQELKKGSVPRYS</sequence>
<dbReference type="PANTHER" id="PTHR35149">
    <property type="entry name" value="SLL5132 PROTEIN"/>
    <property type="match status" value="1"/>
</dbReference>
<evidence type="ECO:0000259" key="1">
    <source>
        <dbReference type="Pfam" id="PF03235"/>
    </source>
</evidence>
<dbReference type="EMBL" id="JBHSDV010000002">
    <property type="protein sequence ID" value="MFC4387847.1"/>
    <property type="molecule type" value="Genomic_DNA"/>
</dbReference>
<dbReference type="PANTHER" id="PTHR35149:SF1">
    <property type="entry name" value="DUF5655 DOMAIN-CONTAINING PROTEIN"/>
    <property type="match status" value="1"/>
</dbReference>
<dbReference type="InterPro" id="IPR004919">
    <property type="entry name" value="GmrSD_N"/>
</dbReference>
<evidence type="ECO:0000313" key="3">
    <source>
        <dbReference type="EMBL" id="MFC4387847.1"/>
    </source>
</evidence>
<gene>
    <name evidence="3" type="ORF">ACFOZ1_08485</name>
</gene>
<evidence type="ECO:0000313" key="4">
    <source>
        <dbReference type="Proteomes" id="UP001595880"/>
    </source>
</evidence>
<proteinExistence type="predicted"/>
<dbReference type="Pfam" id="PF07510">
    <property type="entry name" value="GmrSD_C"/>
    <property type="match status" value="1"/>
</dbReference>
<comment type="caution">
    <text evidence="3">The sequence shown here is derived from an EMBL/GenBank/DDBJ whole genome shotgun (WGS) entry which is preliminary data.</text>
</comment>
<dbReference type="Proteomes" id="UP001595880">
    <property type="component" value="Unassembled WGS sequence"/>
</dbReference>
<organism evidence="3 4">
    <name type="scientific">Gracilibacillus marinus</name>
    <dbReference type="NCBI Taxonomy" id="630535"/>
    <lineage>
        <taxon>Bacteria</taxon>
        <taxon>Bacillati</taxon>
        <taxon>Bacillota</taxon>
        <taxon>Bacilli</taxon>
        <taxon>Bacillales</taxon>
        <taxon>Bacillaceae</taxon>
        <taxon>Gracilibacillus</taxon>
    </lineage>
</organism>
<name>A0ABV8VTS0_9BACI</name>
<protein>
    <submittedName>
        <fullName evidence="3">DUF262 domain-containing protein</fullName>
    </submittedName>
</protein>